<dbReference type="GO" id="GO:0003677">
    <property type="term" value="F:DNA binding"/>
    <property type="evidence" value="ECO:0007669"/>
    <property type="project" value="UniProtKB-KW"/>
</dbReference>
<evidence type="ECO:0000313" key="5">
    <source>
        <dbReference type="EMBL" id="ALH81405.1"/>
    </source>
</evidence>
<dbReference type="SUPFAM" id="SSF46785">
    <property type="entry name" value="Winged helix' DNA-binding domain"/>
    <property type="match status" value="1"/>
</dbReference>
<organism evidence="5 6">
    <name type="scientific">Sphingopyxis macrogoltabida</name>
    <name type="common">Sphingomonas macrogoltabidus</name>
    <dbReference type="NCBI Taxonomy" id="33050"/>
    <lineage>
        <taxon>Bacteria</taxon>
        <taxon>Pseudomonadati</taxon>
        <taxon>Pseudomonadota</taxon>
        <taxon>Alphaproteobacteria</taxon>
        <taxon>Sphingomonadales</taxon>
        <taxon>Sphingomonadaceae</taxon>
        <taxon>Sphingopyxis</taxon>
    </lineage>
</organism>
<protein>
    <recommendedName>
        <fullName evidence="4">HTH hxlR-type domain-containing protein</fullName>
    </recommendedName>
</protein>
<dbReference type="EMBL" id="CP012700">
    <property type="protein sequence ID" value="ALH81405.1"/>
    <property type="molecule type" value="Genomic_DNA"/>
</dbReference>
<evidence type="ECO:0000259" key="4">
    <source>
        <dbReference type="PROSITE" id="PS51118"/>
    </source>
</evidence>
<dbReference type="KEGG" id="smag:AN936_13840"/>
<name>A0A0N9UZQ1_SPHMC</name>
<dbReference type="PANTHER" id="PTHR33204:SF39">
    <property type="entry name" value="TRANSCRIPTIONAL REGULATORY PROTEIN"/>
    <property type="match status" value="1"/>
</dbReference>
<accession>A0A0N9UZQ1</accession>
<dbReference type="Pfam" id="PF01638">
    <property type="entry name" value="HxlR"/>
    <property type="match status" value="1"/>
</dbReference>
<dbReference type="RefSeq" id="WP_054588621.1">
    <property type="nucleotide sequence ID" value="NZ_CP012700.1"/>
</dbReference>
<gene>
    <name evidence="5" type="ORF">AN936_13840</name>
</gene>
<keyword evidence="3" id="KW-0804">Transcription</keyword>
<dbReference type="InterPro" id="IPR036390">
    <property type="entry name" value="WH_DNA-bd_sf"/>
</dbReference>
<sequence length="130" mass="14651">MDAPKKIAYDPNAPVDPRVETLVNELIGRVADKWTLLVLEELEAHGTCRFTELSRRVPGISQKMLTQTLRQMERDGLLVRTVYPVVPPKVEYCLTELGHSLGEAFCGVWVWAEANLEKVARARMAFDARG</sequence>
<dbReference type="AlphaFoldDB" id="A0A0N9UZQ1"/>
<evidence type="ECO:0000313" key="6">
    <source>
        <dbReference type="Proteomes" id="UP000058074"/>
    </source>
</evidence>
<feature type="domain" description="HTH hxlR-type" evidence="4">
    <location>
        <begin position="13"/>
        <end position="120"/>
    </location>
</feature>
<dbReference type="Gene3D" id="1.10.10.10">
    <property type="entry name" value="Winged helix-like DNA-binding domain superfamily/Winged helix DNA-binding domain"/>
    <property type="match status" value="1"/>
</dbReference>
<keyword evidence="2" id="KW-0238">DNA-binding</keyword>
<keyword evidence="1" id="KW-0805">Transcription regulation</keyword>
<dbReference type="OrthoDB" id="9800350at2"/>
<proteinExistence type="predicted"/>
<dbReference type="InterPro" id="IPR002577">
    <property type="entry name" value="HTH_HxlR"/>
</dbReference>
<dbReference type="InterPro" id="IPR036388">
    <property type="entry name" value="WH-like_DNA-bd_sf"/>
</dbReference>
<dbReference type="PROSITE" id="PS51118">
    <property type="entry name" value="HTH_HXLR"/>
    <property type="match status" value="1"/>
</dbReference>
<dbReference type="PANTHER" id="PTHR33204">
    <property type="entry name" value="TRANSCRIPTIONAL REGULATOR, MARR FAMILY"/>
    <property type="match status" value="1"/>
</dbReference>
<evidence type="ECO:0000256" key="3">
    <source>
        <dbReference type="ARBA" id="ARBA00023163"/>
    </source>
</evidence>
<evidence type="ECO:0000256" key="1">
    <source>
        <dbReference type="ARBA" id="ARBA00023015"/>
    </source>
</evidence>
<dbReference type="Proteomes" id="UP000058074">
    <property type="component" value="Chromosome"/>
</dbReference>
<reference evidence="5 6" key="1">
    <citation type="journal article" date="2015" name="Genome Announc.">
        <title>Complete Genome Sequence of Polypropylene Glycol- and Polyethylene Glycol-Degrading Sphingopyxis macrogoltabida Strain EY-1.</title>
        <authorList>
            <person name="Ohtsubo Y."/>
            <person name="Nagata Y."/>
            <person name="Numata M."/>
            <person name="Tsuchikane K."/>
            <person name="Hosoyama A."/>
            <person name="Yamazoe A."/>
            <person name="Tsuda M."/>
            <person name="Fujita N."/>
            <person name="Kawai F."/>
        </authorList>
    </citation>
    <scope>NUCLEOTIDE SEQUENCE [LARGE SCALE GENOMIC DNA]</scope>
    <source>
        <strain evidence="5 6">EY-1</strain>
    </source>
</reference>
<dbReference type="PATRIC" id="fig|33050.5.peg.2863"/>
<evidence type="ECO:0000256" key="2">
    <source>
        <dbReference type="ARBA" id="ARBA00023125"/>
    </source>
</evidence>